<dbReference type="AlphaFoldDB" id="C9RFU8"/>
<dbReference type="eggNOG" id="arCOG06842">
    <property type="taxonomic scope" value="Archaea"/>
</dbReference>
<dbReference type="KEGG" id="mvu:Metvu_0591"/>
<dbReference type="InterPro" id="IPR014960">
    <property type="entry name" value="DUF1828"/>
</dbReference>
<feature type="domain" description="DUF1829" evidence="2">
    <location>
        <begin position="161"/>
        <end position="248"/>
    </location>
</feature>
<name>C9RFU8_METVM</name>
<dbReference type="HOGENOM" id="CLU_091320_1_0_2"/>
<evidence type="ECO:0000313" key="4">
    <source>
        <dbReference type="Proteomes" id="UP000002063"/>
    </source>
</evidence>
<sequence>MSNSIKLIEKFIDEYFNWLRENIILENGGEWVEITTPFIDKSNDLIQFYMKVVGDSIILTDDGNTLDNLEVAGVDINTEKRLYELKTVLNGFGAHLEGREIVIIANKDEFPLYFNNMIQAILAVDGFHLLAQHKVRSIFWEDVEMYFEKKKIPYRKRDVGGRSGLKHRFLEILNYGEIKTKKIVGIISRPEKRIINSTIFAFEDVKNTIRDEEVKRIAIINDTERKPSEDMINALYKYDIEPFLWSRREDEISVLVE</sequence>
<dbReference type="EMBL" id="CP001787">
    <property type="protein sequence ID" value="ACX72450.1"/>
    <property type="molecule type" value="Genomic_DNA"/>
</dbReference>
<dbReference type="GeneID" id="8512925"/>
<dbReference type="STRING" id="579137.Metvu_0591"/>
<dbReference type="InterPro" id="IPR014961">
    <property type="entry name" value="DUF1829"/>
</dbReference>
<protein>
    <recommendedName>
        <fullName evidence="5">DUF1828 domain-containing protein</fullName>
    </recommendedName>
</protein>
<dbReference type="RefSeq" id="WP_015732671.1">
    <property type="nucleotide sequence ID" value="NC_013407.1"/>
</dbReference>
<dbReference type="Proteomes" id="UP000002063">
    <property type="component" value="Chromosome"/>
</dbReference>
<dbReference type="OrthoDB" id="359337at2157"/>
<feature type="domain" description="DUF1828" evidence="1">
    <location>
        <begin position="36"/>
        <end position="124"/>
    </location>
</feature>
<keyword evidence="4" id="KW-1185">Reference proteome</keyword>
<dbReference type="Pfam" id="PF08861">
    <property type="entry name" value="DUF1828"/>
    <property type="match status" value="1"/>
</dbReference>
<proteinExistence type="predicted"/>
<reference evidence="3" key="1">
    <citation type="submission" date="2009-10" db="EMBL/GenBank/DDBJ databases">
        <title>Complete sequence of chromosome of Methanocaldococcus vulcanius M7.</title>
        <authorList>
            <consortium name="US DOE Joint Genome Institute"/>
            <person name="Lucas S."/>
            <person name="Copeland A."/>
            <person name="Lapidus A."/>
            <person name="Glavina del Rio T."/>
            <person name="Dalin E."/>
            <person name="Tice H."/>
            <person name="Bruce D."/>
            <person name="Goodwin L."/>
            <person name="Pitluck S."/>
            <person name="Lcollab F.I."/>
            <person name="Brettin T."/>
            <person name="Detter J.C."/>
            <person name="Han C."/>
            <person name="Tapia R."/>
            <person name="Kuske C.R."/>
            <person name="Schmutz J."/>
            <person name="Larimer F."/>
            <person name="Land M."/>
            <person name="Hauser L."/>
            <person name="Kyrpides N."/>
            <person name="Ovchinikova G."/>
            <person name="Sieprawska-Lupa M."/>
            <person name="Whitman W.B."/>
            <person name="Woyke T."/>
        </authorList>
    </citation>
    <scope>NUCLEOTIDE SEQUENCE [LARGE SCALE GENOMIC DNA]</scope>
    <source>
        <strain evidence="3">M7</strain>
    </source>
</reference>
<evidence type="ECO:0000259" key="1">
    <source>
        <dbReference type="Pfam" id="PF08861"/>
    </source>
</evidence>
<gene>
    <name evidence="3" type="ordered locus">Metvu_0591</name>
</gene>
<dbReference type="Pfam" id="PF08862">
    <property type="entry name" value="DUF1829"/>
    <property type="match status" value="1"/>
</dbReference>
<organism evidence="3 4">
    <name type="scientific">Methanocaldococcus vulcanius (strain ATCC 700851 / DSM 12094 / M7)</name>
    <name type="common">Methanococcus vulcanius</name>
    <dbReference type="NCBI Taxonomy" id="579137"/>
    <lineage>
        <taxon>Archaea</taxon>
        <taxon>Methanobacteriati</taxon>
        <taxon>Methanobacteriota</taxon>
        <taxon>Methanomada group</taxon>
        <taxon>Methanococci</taxon>
        <taxon>Methanococcales</taxon>
        <taxon>Methanocaldococcaceae</taxon>
        <taxon>Methanocaldococcus</taxon>
    </lineage>
</organism>
<evidence type="ECO:0000313" key="3">
    <source>
        <dbReference type="EMBL" id="ACX72450.1"/>
    </source>
</evidence>
<evidence type="ECO:0000259" key="2">
    <source>
        <dbReference type="Pfam" id="PF08862"/>
    </source>
</evidence>
<accession>C9RFU8</accession>
<evidence type="ECO:0008006" key="5">
    <source>
        <dbReference type="Google" id="ProtNLM"/>
    </source>
</evidence>